<gene>
    <name evidence="1" type="ORF">LSAA_358</name>
</gene>
<sequence length="202" mass="22741">MGALIDLSSRSYIFWKLCPAIDGGILRTNVPAFFVDTDAFSPSHVWLSADTTFLERQARTANHLPERFQETEWAAPKAQSCVPKKVWRPTKIPSEIHQSSIPSAPSAARVKKVIPVKKTNRKETIDNLFETGIITPPSRHGISSSFLSGNFRRNFSGATNFFQGTRGKIFLRVDEQKGWKRHFNVGMRGSCFSVRFPDTKPT</sequence>
<name>A0A817FE18_LEPSM</name>
<reference evidence="1" key="1">
    <citation type="submission" date="2021-02" db="EMBL/GenBank/DDBJ databases">
        <authorList>
            <person name="Bekaert M."/>
        </authorList>
    </citation>
    <scope>NUCLEOTIDE SEQUENCE</scope>
    <source>
        <strain evidence="1">IoA-00</strain>
    </source>
</reference>
<evidence type="ECO:0000313" key="1">
    <source>
        <dbReference type="EMBL" id="CAF2747392.1"/>
    </source>
</evidence>
<keyword evidence="2" id="KW-1185">Reference proteome</keyword>
<comment type="caution">
    <text evidence="1">The sequence shown here is derived from an EMBL/GenBank/DDBJ whole genome shotgun (WGS) entry which is preliminary data.</text>
</comment>
<evidence type="ECO:0000313" key="2">
    <source>
        <dbReference type="Proteomes" id="UP000675881"/>
    </source>
</evidence>
<accession>A0A817FE18</accession>
<dbReference type="Proteomes" id="UP000675881">
    <property type="component" value="Unassembled WGS sequence"/>
</dbReference>
<protein>
    <submittedName>
        <fullName evidence="1">PAX3_7</fullName>
    </submittedName>
</protein>
<organism evidence="1 2">
    <name type="scientific">Lepeophtheirus salmonis</name>
    <name type="common">Salmon louse</name>
    <name type="synonym">Caligus salmonis</name>
    <dbReference type="NCBI Taxonomy" id="72036"/>
    <lineage>
        <taxon>Eukaryota</taxon>
        <taxon>Metazoa</taxon>
        <taxon>Ecdysozoa</taxon>
        <taxon>Arthropoda</taxon>
        <taxon>Crustacea</taxon>
        <taxon>Multicrustacea</taxon>
        <taxon>Hexanauplia</taxon>
        <taxon>Copepoda</taxon>
        <taxon>Siphonostomatoida</taxon>
        <taxon>Caligidae</taxon>
        <taxon>Lepeophtheirus</taxon>
    </lineage>
</organism>
<proteinExistence type="predicted"/>
<dbReference type="EMBL" id="CAJNVT010000200">
    <property type="protein sequence ID" value="CAF2747392.1"/>
    <property type="molecule type" value="Genomic_DNA"/>
</dbReference>
<dbReference type="AlphaFoldDB" id="A0A817FE18"/>